<dbReference type="SUPFAM" id="SSF49373">
    <property type="entry name" value="Invasin/intimin cell-adhesion fragments"/>
    <property type="match status" value="1"/>
</dbReference>
<dbReference type="SUPFAM" id="SSF48726">
    <property type="entry name" value="Immunoglobulin"/>
    <property type="match status" value="1"/>
</dbReference>
<dbReference type="Gene3D" id="2.60.40.1080">
    <property type="match status" value="1"/>
</dbReference>
<dbReference type="Proteomes" id="UP000253951">
    <property type="component" value="Chromosome"/>
</dbReference>
<reference evidence="3 4" key="1">
    <citation type="submission" date="2018-07" db="EMBL/GenBank/DDBJ databases">
        <title>Complete genome sequence of Flavobacterium arcticum type strain SM1502T.</title>
        <authorList>
            <person name="Li Y."/>
            <person name="Li D.-D."/>
        </authorList>
    </citation>
    <scope>NUCLEOTIDE SEQUENCE [LARGE SCALE GENOMIC DNA]</scope>
    <source>
        <strain evidence="3 4">SM1502</strain>
    </source>
</reference>
<sequence>MLLNDNALTSKKNAVLFFFALILSVSATAQVYQHNFGSTPITANPYTGTPNILDTDLSGSSWTHNSAGPWLDLDGSSGSTALSVTAPTTTTTAYTDFTLTFNVASGKQLDITSFNFWRRRTSGFVAPTWSMTINGIAVGNGSVPTTGLEIGETIVLNPVTGLEGTVTIIVRFNNSTNGTGGVTIDDFTLNGTVTNLAPPCSLDVTSFSPTTGPENTLVTLTGTGFTDATGVTFDGVTATFSSLSDTEIIALVPAGVTAGNIVVTAPGCTENVTGNFDLITPECQGEIYISEIYDNNGGSYGVIELYNPTSNTINFGGQYVLERYGNIGDPTPSGGYTLTLPGSIDPYSTYLVSSSTSGPAGCPSSFDSNIGNGINANDELKLKKSGTIIDVAYTPTYIGYTVKRNPNAIAPSVTQSWSDWTTTSNTCADLGSHTADPSSGIVPNITHPITQYVCENATATFSVSVSGTETYSYQWKVLNSIGNWVNVTNNTNYSGATTNTLDIQNIPFSFNGNQYYCEITSSSCDLISNAAQLNITEAPEIDTAIPTATGCATGDTGTITITAVTSEFGLSYSVDGINYSFTNVFTNLSAGNYTVTIKNLSGCVSESVVVTVGAGGAPDEAIITITQPTCTTPTGTITITPQTGSGIEYSIDNGATYQTSNIFAGYAAGNYTVLVRNDAGCVSNPVSTTIDATPDAPADATITSITQPTCTTPTGTITIATQTGSGIEYSIDNGATYQTSNIFAGYVPDTYTVLVRNDAGCVSNPLSVTIDATPDAPADATITSITQPTCTTPTGTITIATQTGSGIEYSIDNGATYQTSNIFAGYAAGNYTVVVRNDAGCVSNPVSATINATPDAPADASITSITQPTCTTPTGTITIATQTGSGIEYSIDNGATYQTSNIFAGYAAGNYTVVVRNDAGCVSNPVSVTIDATPDAPADASITSITQPTCTTPTGTITIATQTGSGIEYSIDNGATYQTSNIFAGYVPDTYTVLVRNDAECVSNPVSVTIDNVPTIPTPQFQITPLGCNETTGTIEITAPLGLDYTYRIDNGTYQSSTTFAGYSAGNYTITAKNTDGCTSTITATINPAPAIPADADVSFTQPSCTTLGNITINSPIGAGLNYSINNGATYQSSTNYTSLPAGNYTVLVKNAAGCISANPQTVTINPTPTVPTAAGYTSTNPTCATPTGSITITSPIDTNLEYSIDNENTYSTNLVYNNLAPNLYQIVVRNTVTGCTSTTINVTINTAPNIPDDAVVITNQPGCTISTGSITIQSPLGAGYTYSIDGVNYQPLTTFYGITPGSYFAYVKNAAGCVSAIPTPFTINSAPVIPNTATVVITNPDCTTATGSIEVTAPLGADLTYTIDGITYQTSPIFTNLTSGNYTIRIQNSAGCISLPVTKTIQPQPATPTVPELVVTQTDCFNDTGRIVVTSPLGVYTYSIDGGVTYQATTTFTNLVPDDYVITVRNNAGCTEVSESITINPPPAPAPDPGVITGNTTICEGETTQLANDVLDGTWSTSNDFIATVDENGLVTSLSSGVVTISYTVGTECTDTATTIVRINPIPNPRLEDVYYICQNLETEEYSGVMINSGLSVGNHSFVWKKGETVLPFVSAFLIVDEPGEYSVEATNLTTGCVGISTTTVSVSSIAVATAEVATDFSYKQTITVNVTGGSGNYEFSLNDGPYQDENIFSNITEGVYTITINDKNGCDPLVLEVYALNYPRYFTPNGDGAHETWNIKGLSNQQDAIIYIFDRYGKVISVIKPGQVGWDGTYNGERVPATDYWFKLLYQSSNGTNKEFKAHFSLLR</sequence>
<name>A0A345HDN6_9FLAO</name>
<dbReference type="NCBIfam" id="TIGR04131">
    <property type="entry name" value="Bac_Flav_CTERM"/>
    <property type="match status" value="1"/>
</dbReference>
<dbReference type="InterPro" id="IPR036179">
    <property type="entry name" value="Ig-like_dom_sf"/>
</dbReference>
<feature type="signal peptide" evidence="1">
    <location>
        <begin position="1"/>
        <end position="29"/>
    </location>
</feature>
<dbReference type="InterPro" id="IPR014756">
    <property type="entry name" value="Ig_E-set"/>
</dbReference>
<keyword evidence="4" id="KW-1185">Reference proteome</keyword>
<feature type="domain" description="BIG2" evidence="2">
    <location>
        <begin position="1503"/>
        <end position="1554"/>
    </location>
</feature>
<accession>A0A345HDN6</accession>
<dbReference type="OrthoDB" id="1652165at2"/>
<dbReference type="Pfam" id="PF13585">
    <property type="entry name" value="CHU_C"/>
    <property type="match status" value="1"/>
</dbReference>
<dbReference type="CDD" id="cd00603">
    <property type="entry name" value="IPT_PCSR"/>
    <property type="match status" value="1"/>
</dbReference>
<protein>
    <recommendedName>
        <fullName evidence="2">BIG2 domain-containing protein</fullName>
    </recommendedName>
</protein>
<evidence type="ECO:0000313" key="4">
    <source>
        <dbReference type="Proteomes" id="UP000253951"/>
    </source>
</evidence>
<dbReference type="SUPFAM" id="SSF81296">
    <property type="entry name" value="E set domains"/>
    <property type="match status" value="1"/>
</dbReference>
<feature type="chain" id="PRO_5016607981" description="BIG2 domain-containing protein" evidence="1">
    <location>
        <begin position="30"/>
        <end position="1806"/>
    </location>
</feature>
<evidence type="ECO:0000256" key="1">
    <source>
        <dbReference type="SAM" id="SignalP"/>
    </source>
</evidence>
<dbReference type="Pfam" id="PF02368">
    <property type="entry name" value="Big_2"/>
    <property type="match status" value="1"/>
</dbReference>
<dbReference type="InterPro" id="IPR003343">
    <property type="entry name" value="Big_2"/>
</dbReference>
<dbReference type="Gene3D" id="2.60.40.10">
    <property type="entry name" value="Immunoglobulins"/>
    <property type="match status" value="2"/>
</dbReference>
<dbReference type="InterPro" id="IPR013783">
    <property type="entry name" value="Ig-like_fold"/>
</dbReference>
<organism evidence="3 4">
    <name type="scientific">Flavobacterium arcticum</name>
    <dbReference type="NCBI Taxonomy" id="1784713"/>
    <lineage>
        <taxon>Bacteria</taxon>
        <taxon>Pseudomonadati</taxon>
        <taxon>Bacteroidota</taxon>
        <taxon>Flavobacteriia</taxon>
        <taxon>Flavobacteriales</taxon>
        <taxon>Flavobacteriaceae</taxon>
        <taxon>Flavobacterium</taxon>
    </lineage>
</organism>
<evidence type="ECO:0000259" key="2">
    <source>
        <dbReference type="Pfam" id="PF02368"/>
    </source>
</evidence>
<proteinExistence type="predicted"/>
<keyword evidence="1" id="KW-0732">Signal</keyword>
<dbReference type="RefSeq" id="WP_114678454.1">
    <property type="nucleotide sequence ID" value="NZ_CP031188.1"/>
</dbReference>
<dbReference type="InterPro" id="IPR026341">
    <property type="entry name" value="T9SS_type_B"/>
</dbReference>
<dbReference type="InterPro" id="IPR008964">
    <property type="entry name" value="Invasin/intimin_cell_adhesion"/>
</dbReference>
<dbReference type="KEGG" id="fat:DVK85_10830"/>
<dbReference type="EMBL" id="CP031188">
    <property type="protein sequence ID" value="AXG74696.1"/>
    <property type="molecule type" value="Genomic_DNA"/>
</dbReference>
<evidence type="ECO:0000313" key="3">
    <source>
        <dbReference type="EMBL" id="AXG74696.1"/>
    </source>
</evidence>
<gene>
    <name evidence="3" type="ORF">DVK85_10830</name>
</gene>